<dbReference type="Pfam" id="PF08447">
    <property type="entry name" value="PAS_3"/>
    <property type="match status" value="1"/>
</dbReference>
<dbReference type="PROSITE" id="PS50883">
    <property type="entry name" value="EAL"/>
    <property type="match status" value="1"/>
</dbReference>
<dbReference type="CDD" id="cd01948">
    <property type="entry name" value="EAL"/>
    <property type="match status" value="1"/>
</dbReference>
<dbReference type="KEGG" id="ddr:Deide_1p00099"/>
<feature type="domain" description="PAS" evidence="1">
    <location>
        <begin position="145"/>
        <end position="215"/>
    </location>
</feature>
<dbReference type="RefSeq" id="WP_012694528.1">
    <property type="nucleotide sequence ID" value="NC_012527.1"/>
</dbReference>
<dbReference type="SMART" id="SM00267">
    <property type="entry name" value="GGDEF"/>
    <property type="match status" value="1"/>
</dbReference>
<dbReference type="SUPFAM" id="SSF55781">
    <property type="entry name" value="GAF domain-like"/>
    <property type="match status" value="1"/>
</dbReference>
<dbReference type="CDD" id="cd00130">
    <property type="entry name" value="PAS"/>
    <property type="match status" value="2"/>
</dbReference>
<dbReference type="SUPFAM" id="SSF55073">
    <property type="entry name" value="Nucleotide cyclase"/>
    <property type="match status" value="1"/>
</dbReference>
<evidence type="ECO:0000259" key="3">
    <source>
        <dbReference type="PROSITE" id="PS50887"/>
    </source>
</evidence>
<dbReference type="Pfam" id="PF00563">
    <property type="entry name" value="EAL"/>
    <property type="match status" value="1"/>
</dbReference>
<dbReference type="InterPro" id="IPR029787">
    <property type="entry name" value="Nucleotide_cyclase"/>
</dbReference>
<keyword evidence="4" id="KW-0614">Plasmid</keyword>
<dbReference type="CDD" id="cd01949">
    <property type="entry name" value="GGDEF"/>
    <property type="match status" value="1"/>
</dbReference>
<dbReference type="SUPFAM" id="SSF141868">
    <property type="entry name" value="EAL domain-like"/>
    <property type="match status" value="1"/>
</dbReference>
<dbReference type="Gene3D" id="3.30.450.40">
    <property type="match status" value="1"/>
</dbReference>
<dbReference type="AlphaFoldDB" id="C1D1W4"/>
<accession>C1D1W4</accession>
<dbReference type="InterPro" id="IPR003018">
    <property type="entry name" value="GAF"/>
</dbReference>
<dbReference type="FunFam" id="3.30.70.270:FF:000001">
    <property type="entry name" value="Diguanylate cyclase domain protein"/>
    <property type="match status" value="1"/>
</dbReference>
<dbReference type="OrthoDB" id="9816034at2"/>
<dbReference type="Gene3D" id="3.20.20.450">
    <property type="entry name" value="EAL domain"/>
    <property type="match status" value="1"/>
</dbReference>
<dbReference type="Proteomes" id="UP000002208">
    <property type="component" value="Plasmid 1"/>
</dbReference>
<dbReference type="Pfam" id="PF08448">
    <property type="entry name" value="PAS_4"/>
    <property type="match status" value="1"/>
</dbReference>
<dbReference type="NCBIfam" id="TIGR00229">
    <property type="entry name" value="sensory_box"/>
    <property type="match status" value="2"/>
</dbReference>
<evidence type="ECO:0000313" key="4">
    <source>
        <dbReference type="EMBL" id="ACO47403.1"/>
    </source>
</evidence>
<dbReference type="InterPro" id="IPR013655">
    <property type="entry name" value="PAS_fold_3"/>
</dbReference>
<dbReference type="PIRSF" id="PIRSF005925">
    <property type="entry name" value="Dos"/>
    <property type="match status" value="1"/>
</dbReference>
<dbReference type="NCBIfam" id="TIGR00254">
    <property type="entry name" value="GGDEF"/>
    <property type="match status" value="1"/>
</dbReference>
<gene>
    <name evidence="4" type="ordered locus">Deide_1p00099</name>
</gene>
<feature type="domain" description="GGDEF" evidence="3">
    <location>
        <begin position="457"/>
        <end position="588"/>
    </location>
</feature>
<dbReference type="HOGENOM" id="CLU_000445_70_20_0"/>
<dbReference type="InterPro" id="IPR052155">
    <property type="entry name" value="Biofilm_reg_signaling"/>
</dbReference>
<dbReference type="Pfam" id="PF13185">
    <property type="entry name" value="GAF_2"/>
    <property type="match status" value="1"/>
</dbReference>
<dbReference type="SMART" id="SM00091">
    <property type="entry name" value="PAS"/>
    <property type="match status" value="2"/>
</dbReference>
<dbReference type="PANTHER" id="PTHR44757:SF2">
    <property type="entry name" value="BIOFILM ARCHITECTURE MAINTENANCE PROTEIN MBAA"/>
    <property type="match status" value="1"/>
</dbReference>
<dbReference type="InterPro" id="IPR043128">
    <property type="entry name" value="Rev_trsase/Diguanyl_cyclase"/>
</dbReference>
<name>C1D1W4_DEIDV</name>
<dbReference type="InterPro" id="IPR012226">
    <property type="entry name" value="Diguanyl_cyclase/Pdiesterase"/>
</dbReference>
<dbReference type="SMART" id="SM00065">
    <property type="entry name" value="GAF"/>
    <property type="match status" value="1"/>
</dbReference>
<dbReference type="FunFam" id="3.20.20.450:FF:000001">
    <property type="entry name" value="Cyclic di-GMP phosphodiesterase yahA"/>
    <property type="match status" value="1"/>
</dbReference>
<organism evidence="4 5">
    <name type="scientific">Deinococcus deserti (strain DSM 17065 / CIP 109153 / LMG 22923 / VCD115)</name>
    <dbReference type="NCBI Taxonomy" id="546414"/>
    <lineage>
        <taxon>Bacteria</taxon>
        <taxon>Thermotogati</taxon>
        <taxon>Deinococcota</taxon>
        <taxon>Deinococci</taxon>
        <taxon>Deinococcales</taxon>
        <taxon>Deinococcaceae</taxon>
        <taxon>Deinococcus</taxon>
    </lineage>
</organism>
<feature type="domain" description="EAL" evidence="2">
    <location>
        <begin position="597"/>
        <end position="853"/>
    </location>
</feature>
<dbReference type="PROSITE" id="PS50112">
    <property type="entry name" value="PAS"/>
    <property type="match status" value="1"/>
</dbReference>
<evidence type="ECO:0000313" key="5">
    <source>
        <dbReference type="Proteomes" id="UP000002208"/>
    </source>
</evidence>
<geneLocation type="plasmid" evidence="5">
    <name>pDeide1</name>
</geneLocation>
<dbReference type="InterPro" id="IPR013656">
    <property type="entry name" value="PAS_4"/>
</dbReference>
<protein>
    <submittedName>
        <fullName evidence="4">Putative diguanylate-cyclase</fullName>
    </submittedName>
</protein>
<dbReference type="InterPro" id="IPR001633">
    <property type="entry name" value="EAL_dom"/>
</dbReference>
<dbReference type="Gene3D" id="3.30.450.20">
    <property type="entry name" value="PAS domain"/>
    <property type="match status" value="2"/>
</dbReference>
<evidence type="ECO:0000259" key="2">
    <source>
        <dbReference type="PROSITE" id="PS50883"/>
    </source>
</evidence>
<dbReference type="SUPFAM" id="SSF55785">
    <property type="entry name" value="PYP-like sensor domain (PAS domain)"/>
    <property type="match status" value="2"/>
</dbReference>
<dbReference type="InterPro" id="IPR029016">
    <property type="entry name" value="GAF-like_dom_sf"/>
</dbReference>
<keyword evidence="5" id="KW-1185">Reference proteome</keyword>
<sequence>MTTGTPPAVLPAPPVPSGELIYRLLIEHSTDLIALLGAEGQVQYLSPSVHAHLGYNDSCDSVANKFAYQLVHREDWPTLIKRIHDTRPGGRAALEPFRVRHAYGHWCWMEGTVVNLLEHPDIRANLLAVRDVTETVRVKAELLARTQEYTDLLESITDAFYVLDRDWRFVYVNTYAQRLLGKSAEELLGQVKWEVFPESVDSLVGIHYREAMRSGVPQKFEVHYEPLELWAEAHLYPSARGLSVSFQDISARKATERAERQRSRILELTVQGTPLEQVLHEVALLVEQQCPGVLCSVLLRQEDRLFTAAAPSLPDTYSRAIDGLLIGPDQGSCGTSAFSREPVVTHDIAASPAWAQFRELAGIHGLCSCMSLPVLDEHGEVLGTFALYERSGAMSGAAHMDQLVRARDLAALAMRHHQLTAQLRHQAQHDALTGLPNRSLFTERLAEILEQSERSRASTALLFVDLDEFKGVNDTVGHHVGDYVLQAVADRLLGCARRGDVVARVGGDEFTLVLPFAEEPHAITVARRVLNELTRPFVVQGRAFHLGASIGISVSPQAGRDGQTLLRHADLAMYRAKREKSGFAVFEAQLNQQAQLRLQLASDLREALREPGANLELHYQPQVRLHDGQVVGAEALVRWRHPHLGMVSPAQFIPVAEDTGMIVPLGTWVMEEACRQAVAWAAAGHGAMRVAVNVSALQFARPDFVDTVSATLRATGLEAGRLEVELTESAVMEDVKESVERMERLRALGVSVAVDDFGTGYSSLSYLQRLPLNVLKIDRTFIQNLGVNATSRSVVQAIVGLAQHLNLECVAEGVETPDEREALIEVGCRYAQGFFFAKPLPAPALLEWLSQADGAR</sequence>
<dbReference type="InterPro" id="IPR035965">
    <property type="entry name" value="PAS-like_dom_sf"/>
</dbReference>
<evidence type="ECO:0000259" key="1">
    <source>
        <dbReference type="PROSITE" id="PS50112"/>
    </source>
</evidence>
<dbReference type="Gene3D" id="3.30.70.270">
    <property type="match status" value="1"/>
</dbReference>
<dbReference type="Pfam" id="PF00990">
    <property type="entry name" value="GGDEF"/>
    <property type="match status" value="1"/>
</dbReference>
<dbReference type="PANTHER" id="PTHR44757">
    <property type="entry name" value="DIGUANYLATE CYCLASE DGCP"/>
    <property type="match status" value="1"/>
</dbReference>
<dbReference type="InterPro" id="IPR000160">
    <property type="entry name" value="GGDEF_dom"/>
</dbReference>
<dbReference type="InterPro" id="IPR035919">
    <property type="entry name" value="EAL_sf"/>
</dbReference>
<dbReference type="PROSITE" id="PS50887">
    <property type="entry name" value="GGDEF"/>
    <property type="match status" value="1"/>
</dbReference>
<dbReference type="SMART" id="SM00052">
    <property type="entry name" value="EAL"/>
    <property type="match status" value="1"/>
</dbReference>
<proteinExistence type="predicted"/>
<dbReference type="EMBL" id="CP001115">
    <property type="protein sequence ID" value="ACO47403.1"/>
    <property type="molecule type" value="Genomic_DNA"/>
</dbReference>
<reference evidence="4 5" key="1">
    <citation type="journal article" date="2009" name="PLoS Genet.">
        <title>Alliance of proteomics and genomics to unravel the specificities of Sahara bacterium Deinococcus deserti.</title>
        <authorList>
            <person name="de Groot A."/>
            <person name="Dulermo R."/>
            <person name="Ortet P."/>
            <person name="Blanchard L."/>
            <person name="Guerin P."/>
            <person name="Fernandez B."/>
            <person name="Vacherie B."/>
            <person name="Dossat C."/>
            <person name="Jolivet E."/>
            <person name="Siguier P."/>
            <person name="Chandler M."/>
            <person name="Barakat M."/>
            <person name="Dedieu A."/>
            <person name="Barbe V."/>
            <person name="Heulin T."/>
            <person name="Sommer S."/>
            <person name="Achouak W."/>
            <person name="Armengaud J."/>
        </authorList>
    </citation>
    <scope>NUCLEOTIDE SEQUENCE [LARGE SCALE GENOMIC DNA]</scope>
    <source>
        <strain evidence="5">DSM 17065 / CIP 109153 / LMG 22923 / VCD115</strain>
        <plasmid evidence="5">pDeide1</plasmid>
    </source>
</reference>
<dbReference type="InterPro" id="IPR000014">
    <property type="entry name" value="PAS"/>
</dbReference>